<gene>
    <name evidence="5" type="ORF">K431DRAFT_346916</name>
</gene>
<evidence type="ECO:0000256" key="1">
    <source>
        <dbReference type="ARBA" id="ARBA00004123"/>
    </source>
</evidence>
<comment type="subcellular location">
    <subcellularLocation>
        <location evidence="1">Nucleus</location>
    </subcellularLocation>
</comment>
<feature type="compositionally biased region" description="Low complexity" evidence="3">
    <location>
        <begin position="135"/>
        <end position="150"/>
    </location>
</feature>
<evidence type="ECO:0000313" key="5">
    <source>
        <dbReference type="EMBL" id="KAF2720820.1"/>
    </source>
</evidence>
<evidence type="ECO:0000256" key="3">
    <source>
        <dbReference type="SAM" id="MobiDB-lite"/>
    </source>
</evidence>
<dbReference type="AlphaFoldDB" id="A0A9P4Q7A1"/>
<proteinExistence type="predicted"/>
<comment type="caution">
    <text evidence="5">The sequence shown here is derived from an EMBL/GenBank/DDBJ whole genome shotgun (WGS) entry which is preliminary data.</text>
</comment>
<accession>A0A9P4Q7A1</accession>
<dbReference type="Pfam" id="PF24245">
    <property type="entry name" value="INO80F"/>
    <property type="match status" value="1"/>
</dbReference>
<organism evidence="5 6">
    <name type="scientific">Polychaeton citri CBS 116435</name>
    <dbReference type="NCBI Taxonomy" id="1314669"/>
    <lineage>
        <taxon>Eukaryota</taxon>
        <taxon>Fungi</taxon>
        <taxon>Dikarya</taxon>
        <taxon>Ascomycota</taxon>
        <taxon>Pezizomycotina</taxon>
        <taxon>Dothideomycetes</taxon>
        <taxon>Dothideomycetidae</taxon>
        <taxon>Capnodiales</taxon>
        <taxon>Capnodiaceae</taxon>
        <taxon>Polychaeton</taxon>
    </lineage>
</organism>
<keyword evidence="6" id="KW-1185">Reference proteome</keyword>
<sequence>MPPFEAQTSNTPLAPSVEKAYYRKCIELKRRLNEVESANDEMKFKRVRLDRSIMKMRLERAFLLEQLEKRMQQNAEASEGSGDEGMATPPPDRPHRDKRRRAPQSSAPGTGPAGPGLTSQTSSSGHQHIQPAPPGRSSSSQQPSRRSQGSLNGPTPPRDSEGGAPGHGANGTHAEGGSDEGGAQHDETNRAAGATGEAFKAGLEVGTDVNGDQRIVED</sequence>
<dbReference type="EMBL" id="MU003796">
    <property type="protein sequence ID" value="KAF2720820.1"/>
    <property type="molecule type" value="Genomic_DNA"/>
</dbReference>
<name>A0A9P4Q7A1_9PEZI</name>
<evidence type="ECO:0000256" key="2">
    <source>
        <dbReference type="ARBA" id="ARBA00023242"/>
    </source>
</evidence>
<reference evidence="5" key="1">
    <citation type="journal article" date="2020" name="Stud. Mycol.">
        <title>101 Dothideomycetes genomes: a test case for predicting lifestyles and emergence of pathogens.</title>
        <authorList>
            <person name="Haridas S."/>
            <person name="Albert R."/>
            <person name="Binder M."/>
            <person name="Bloem J."/>
            <person name="Labutti K."/>
            <person name="Salamov A."/>
            <person name="Andreopoulos B."/>
            <person name="Baker S."/>
            <person name="Barry K."/>
            <person name="Bills G."/>
            <person name="Bluhm B."/>
            <person name="Cannon C."/>
            <person name="Castanera R."/>
            <person name="Culley D."/>
            <person name="Daum C."/>
            <person name="Ezra D."/>
            <person name="Gonzalez J."/>
            <person name="Henrissat B."/>
            <person name="Kuo A."/>
            <person name="Liang C."/>
            <person name="Lipzen A."/>
            <person name="Lutzoni F."/>
            <person name="Magnuson J."/>
            <person name="Mondo S."/>
            <person name="Nolan M."/>
            <person name="Ohm R."/>
            <person name="Pangilinan J."/>
            <person name="Park H.-J."/>
            <person name="Ramirez L."/>
            <person name="Alfaro M."/>
            <person name="Sun H."/>
            <person name="Tritt A."/>
            <person name="Yoshinaga Y."/>
            <person name="Zwiers L.-H."/>
            <person name="Turgeon B."/>
            <person name="Goodwin S."/>
            <person name="Spatafora J."/>
            <person name="Crous P."/>
            <person name="Grigoriev I."/>
        </authorList>
    </citation>
    <scope>NUCLEOTIDE SEQUENCE</scope>
    <source>
        <strain evidence="5">CBS 116435</strain>
    </source>
</reference>
<keyword evidence="2" id="KW-0539">Nucleus</keyword>
<dbReference type="Proteomes" id="UP000799441">
    <property type="component" value="Unassembled WGS sequence"/>
</dbReference>
<feature type="compositionally biased region" description="Low complexity" evidence="3">
    <location>
        <begin position="103"/>
        <end position="119"/>
    </location>
</feature>
<protein>
    <recommendedName>
        <fullName evidence="4">INO80 complex subunit F domain-containing protein</fullName>
    </recommendedName>
</protein>
<evidence type="ECO:0000313" key="6">
    <source>
        <dbReference type="Proteomes" id="UP000799441"/>
    </source>
</evidence>
<dbReference type="OrthoDB" id="10070927at2759"/>
<feature type="domain" description="INO80 complex subunit F" evidence="4">
    <location>
        <begin position="21"/>
        <end position="67"/>
    </location>
</feature>
<evidence type="ECO:0000259" key="4">
    <source>
        <dbReference type="Pfam" id="PF24245"/>
    </source>
</evidence>
<feature type="region of interest" description="Disordered" evidence="3">
    <location>
        <begin position="71"/>
        <end position="218"/>
    </location>
</feature>
<dbReference type="InterPro" id="IPR056513">
    <property type="entry name" value="INO80F"/>
</dbReference>
<dbReference type="GO" id="GO:0005634">
    <property type="term" value="C:nucleus"/>
    <property type="evidence" value="ECO:0007669"/>
    <property type="project" value="UniProtKB-SubCell"/>
</dbReference>